<dbReference type="GO" id="GO:0016592">
    <property type="term" value="C:mediator complex"/>
    <property type="evidence" value="ECO:0007669"/>
    <property type="project" value="UniProtKB-UniRule"/>
</dbReference>
<dbReference type="Proteomes" id="UP000683000">
    <property type="component" value="Unassembled WGS sequence"/>
</dbReference>
<name>A0A8I2YIJ0_9AGAM</name>
<gene>
    <name evidence="12" type="ORF">JVT61DRAFT_9001</name>
</gene>
<evidence type="ECO:0000256" key="7">
    <source>
        <dbReference type="ARBA" id="ARBA00023242"/>
    </source>
</evidence>
<proteinExistence type="inferred from homology"/>
<evidence type="ECO:0000259" key="11">
    <source>
        <dbReference type="Pfam" id="PF08638"/>
    </source>
</evidence>
<feature type="domain" description="Mediator complex subunit MED14 N-terminal" evidence="11">
    <location>
        <begin position="56"/>
        <end position="245"/>
    </location>
</feature>
<keyword evidence="13" id="KW-1185">Reference proteome</keyword>
<evidence type="ECO:0000313" key="12">
    <source>
        <dbReference type="EMBL" id="KAG6371983.1"/>
    </source>
</evidence>
<evidence type="ECO:0000256" key="9">
    <source>
        <dbReference type="RuleBase" id="RU365082"/>
    </source>
</evidence>
<reference evidence="12" key="1">
    <citation type="submission" date="2021-03" db="EMBL/GenBank/DDBJ databases">
        <title>Evolutionary innovations through gain and loss of genes in the ectomycorrhizal Boletales.</title>
        <authorList>
            <person name="Wu G."/>
            <person name="Miyauchi S."/>
            <person name="Morin E."/>
            <person name="Yang Z.-L."/>
            <person name="Xu J."/>
            <person name="Martin F.M."/>
        </authorList>
    </citation>
    <scope>NUCLEOTIDE SEQUENCE</scope>
    <source>
        <strain evidence="12">BR01</strain>
    </source>
</reference>
<protein>
    <recommendedName>
        <fullName evidence="3 9">Mediator of RNA polymerase II transcription subunit 14</fullName>
    </recommendedName>
    <alternativeName>
        <fullName evidence="8 9">Mediator complex subunit 14</fullName>
    </alternativeName>
</protein>
<evidence type="ECO:0000256" key="1">
    <source>
        <dbReference type="ARBA" id="ARBA00004123"/>
    </source>
</evidence>
<evidence type="ECO:0000256" key="6">
    <source>
        <dbReference type="ARBA" id="ARBA00023163"/>
    </source>
</evidence>
<sequence length="1187" mass="132299">MDPSATNGTNRCTFDMQKQKAEALAVLNGVTTNGHLEQETTLEQLEMELPVVLDGQVPLGELLSRVMQAIYAELSELAETLPNMSDAARKRTIADWVVKIKKQVVKLYAVTKWARDAETVQKCMNITAFLMNQHQQFESVIGGLTYSRESLDPARLRNHDLLTSLDVLTSGTYKRLPSGIKKSIIPVPPLTDTEVIKTLSDMEEIMRYRVRMTEIIPVEMSQHRIADGRVHFTVPSLFETSVCMRGAEKDDGWFFVNVKFLISVGGDMSGADEFPQEPTGVLKRHITDEADSRMAYYLPLPEPLDLPPGTEVPERPELPEGTVDAPLVRLYNFLQMMSLSYQLQILWYQAIRMCSLGWGQYLKVELLNGNKTLSVSYWVRPTPTAVPGRAQPPSRIKLPPHGGTLTISIVENRASPKVGGGPTRSPTARMLSELQLKAKLGSARPSDEVEGLKFEVKWEPMKGTLGAVIDQDESMAMMGELLVESNDLDFEAMLHKVINAHARAILKIFQWQLQRGPTRNVFSPDGKVVLDSHGGYHVLRVHLCADEVVLVSIDVRTGRMNLRDTGDLAAASRGPRFAAISDRLKDNPSLLLEALVRLRLNTIMDLVEQKASYLGLQVFRHRNFSKEELQKLGPLARGTMYIKLSNFPSHYLVLVITEEDFRYALISVKVLPDSMYGNMIMEDIGWLDVRRIRDERGLPEVAIGPLVEDPQVGQKRKRDVASSMQNALRREDNFRLETQTLRELYAYCCARVAYTKVEAQFKLRGIPYTHVNPTSALPQSSALSYVQSSLVRSIPALCVQSTDILSGAPAAEAAMPNIRVIPLNWWSDKGAQVVTCVKLKYVQQPVGKRAAAGRSSSDIIRPSKRIIYDATEAVVSFLSEQVDTCVDEFLEEWARVSKMVVIAREVAQMAKIKKWRDVRLLSFDLQTVEFAYSLDYTVFISCTDQLSPTGGSFELRFSRCSPLPGPANANTLAPPPLITSIHPHLRSNPHEEAEPYLRQTLRHGPLAPSLHRLVGLLRDTLPIAVELDRLSTGMKEERVSIGHGRGKQKSDEELWFDTVVKGMGWWRVLYGDLRHALDLRLMTGKRIAILDASYSLFQGSGPDSGAGPNTSHANQDPDRIGLEPIPDFRALVLEAIRATRPRTPESGIGGRRIAPIDVGVVCEGGTIGPVIRALHERVLKKLRGAGV</sequence>
<evidence type="ECO:0000256" key="3">
    <source>
        <dbReference type="ARBA" id="ARBA00019619"/>
    </source>
</evidence>
<comment type="subunit">
    <text evidence="9">Component of the Mediator complex.</text>
</comment>
<dbReference type="InterPro" id="IPR013947">
    <property type="entry name" value="Mediator_Med14"/>
</dbReference>
<dbReference type="GO" id="GO:0006357">
    <property type="term" value="P:regulation of transcription by RNA polymerase II"/>
    <property type="evidence" value="ECO:0007669"/>
    <property type="project" value="InterPro"/>
</dbReference>
<dbReference type="OrthoDB" id="205099at2759"/>
<keyword evidence="7 9" id="KW-0539">Nucleus</keyword>
<evidence type="ECO:0000313" key="13">
    <source>
        <dbReference type="Proteomes" id="UP000683000"/>
    </source>
</evidence>
<dbReference type="AlphaFoldDB" id="A0A8I2YIJ0"/>
<evidence type="ECO:0000256" key="2">
    <source>
        <dbReference type="ARBA" id="ARBA00007813"/>
    </source>
</evidence>
<dbReference type="PANTHER" id="PTHR12809">
    <property type="entry name" value="MEDIATOR COMPLEX SUBUNIT"/>
    <property type="match status" value="1"/>
</dbReference>
<dbReference type="InterPro" id="IPR055122">
    <property type="entry name" value="Med14_N"/>
</dbReference>
<dbReference type="PANTHER" id="PTHR12809:SF2">
    <property type="entry name" value="MEDIATOR OF RNA POLYMERASE II TRANSCRIPTION SUBUNIT 14"/>
    <property type="match status" value="1"/>
</dbReference>
<evidence type="ECO:0000256" key="5">
    <source>
        <dbReference type="ARBA" id="ARBA00023159"/>
    </source>
</evidence>
<feature type="region of interest" description="Disordered" evidence="10">
    <location>
        <begin position="1101"/>
        <end position="1120"/>
    </location>
</feature>
<dbReference type="GO" id="GO:0003712">
    <property type="term" value="F:transcription coregulator activity"/>
    <property type="evidence" value="ECO:0007669"/>
    <property type="project" value="UniProtKB-UniRule"/>
</dbReference>
<keyword evidence="6 9" id="KW-0804">Transcription</keyword>
<organism evidence="12 13">
    <name type="scientific">Boletus reticuloceps</name>
    <dbReference type="NCBI Taxonomy" id="495285"/>
    <lineage>
        <taxon>Eukaryota</taxon>
        <taxon>Fungi</taxon>
        <taxon>Dikarya</taxon>
        <taxon>Basidiomycota</taxon>
        <taxon>Agaricomycotina</taxon>
        <taxon>Agaricomycetes</taxon>
        <taxon>Agaricomycetidae</taxon>
        <taxon>Boletales</taxon>
        <taxon>Boletineae</taxon>
        <taxon>Boletaceae</taxon>
        <taxon>Boletoideae</taxon>
        <taxon>Boletus</taxon>
    </lineage>
</organism>
<comment type="subcellular location">
    <subcellularLocation>
        <location evidence="1 9">Nucleus</location>
    </subcellularLocation>
</comment>
<comment type="caution">
    <text evidence="12">The sequence shown here is derived from an EMBL/GenBank/DDBJ whole genome shotgun (WGS) entry which is preliminary data.</text>
</comment>
<comment type="similarity">
    <text evidence="2 9">Belongs to the Mediator complex subunit 14 family.</text>
</comment>
<comment type="function">
    <text evidence="9">Component of the Mediator complex, a coactivator involved in the regulated transcription of nearly all RNA polymerase II-dependent genes. Mediator functions as a bridge to convey information from gene-specific regulatory proteins to the basal RNA polymerase II transcription machinery. Mediator is recruited to promoters by direct interactions with regulatory proteins and serves as a scaffold for the assembly of a functional preinitiation complex with RNA polymerase II and the general transcription factors.</text>
</comment>
<dbReference type="EMBL" id="JAGFBS010000031">
    <property type="protein sequence ID" value="KAG6371983.1"/>
    <property type="molecule type" value="Genomic_DNA"/>
</dbReference>
<accession>A0A8I2YIJ0</accession>
<evidence type="ECO:0000256" key="10">
    <source>
        <dbReference type="SAM" id="MobiDB-lite"/>
    </source>
</evidence>
<dbReference type="Pfam" id="PF08638">
    <property type="entry name" value="Med14"/>
    <property type="match status" value="1"/>
</dbReference>
<keyword evidence="5 9" id="KW-0010">Activator</keyword>
<dbReference type="GO" id="GO:0070847">
    <property type="term" value="C:core mediator complex"/>
    <property type="evidence" value="ECO:0007669"/>
    <property type="project" value="TreeGrafter"/>
</dbReference>
<keyword evidence="4 9" id="KW-0805">Transcription regulation</keyword>
<evidence type="ECO:0000256" key="4">
    <source>
        <dbReference type="ARBA" id="ARBA00023015"/>
    </source>
</evidence>
<evidence type="ECO:0000256" key="8">
    <source>
        <dbReference type="ARBA" id="ARBA00032007"/>
    </source>
</evidence>